<reference evidence="2" key="1">
    <citation type="journal article" date="2022" name="bioRxiv">
        <title>Sequencing and chromosome-scale assembly of the giantPleurodeles waltlgenome.</title>
        <authorList>
            <person name="Brown T."/>
            <person name="Elewa A."/>
            <person name="Iarovenko S."/>
            <person name="Subramanian E."/>
            <person name="Araus A.J."/>
            <person name="Petzold A."/>
            <person name="Susuki M."/>
            <person name="Suzuki K.-i.T."/>
            <person name="Hayashi T."/>
            <person name="Toyoda A."/>
            <person name="Oliveira C."/>
            <person name="Osipova E."/>
            <person name="Leigh N.D."/>
            <person name="Simon A."/>
            <person name="Yun M.H."/>
        </authorList>
    </citation>
    <scope>NUCLEOTIDE SEQUENCE</scope>
    <source>
        <strain evidence="2">20211129_DDA</strain>
        <tissue evidence="2">Liver</tissue>
    </source>
</reference>
<keyword evidence="3" id="KW-1185">Reference proteome</keyword>
<protein>
    <submittedName>
        <fullName evidence="2">Uncharacterized protein</fullName>
    </submittedName>
</protein>
<dbReference type="Proteomes" id="UP001066276">
    <property type="component" value="Chromosome 8"/>
</dbReference>
<sequence length="83" mass="9129">MYLHKPHTESWGRGLAAIHDGRLRAELRTAAGHAAVVAALGALRGTPERSGGRHRSWGRRTADICDAGERPPRRRRAERGEQA</sequence>
<gene>
    <name evidence="2" type="ORF">NDU88_008011</name>
</gene>
<comment type="caution">
    <text evidence="2">The sequence shown here is derived from an EMBL/GenBank/DDBJ whole genome shotgun (WGS) entry which is preliminary data.</text>
</comment>
<name>A0AAV7NUQ5_PLEWA</name>
<dbReference type="AlphaFoldDB" id="A0AAV7NUQ5"/>
<evidence type="ECO:0000313" key="2">
    <source>
        <dbReference type="EMBL" id="KAJ1119826.1"/>
    </source>
</evidence>
<evidence type="ECO:0000256" key="1">
    <source>
        <dbReference type="SAM" id="MobiDB-lite"/>
    </source>
</evidence>
<feature type="region of interest" description="Disordered" evidence="1">
    <location>
        <begin position="45"/>
        <end position="83"/>
    </location>
</feature>
<organism evidence="2 3">
    <name type="scientific">Pleurodeles waltl</name>
    <name type="common">Iberian ribbed newt</name>
    <dbReference type="NCBI Taxonomy" id="8319"/>
    <lineage>
        <taxon>Eukaryota</taxon>
        <taxon>Metazoa</taxon>
        <taxon>Chordata</taxon>
        <taxon>Craniata</taxon>
        <taxon>Vertebrata</taxon>
        <taxon>Euteleostomi</taxon>
        <taxon>Amphibia</taxon>
        <taxon>Batrachia</taxon>
        <taxon>Caudata</taxon>
        <taxon>Salamandroidea</taxon>
        <taxon>Salamandridae</taxon>
        <taxon>Pleurodelinae</taxon>
        <taxon>Pleurodeles</taxon>
    </lineage>
</organism>
<dbReference type="EMBL" id="JANPWB010000012">
    <property type="protein sequence ID" value="KAJ1119826.1"/>
    <property type="molecule type" value="Genomic_DNA"/>
</dbReference>
<feature type="compositionally biased region" description="Basic and acidic residues" evidence="1">
    <location>
        <begin position="60"/>
        <end position="71"/>
    </location>
</feature>
<proteinExistence type="predicted"/>
<evidence type="ECO:0000313" key="3">
    <source>
        <dbReference type="Proteomes" id="UP001066276"/>
    </source>
</evidence>
<accession>A0AAV7NUQ5</accession>